<dbReference type="AlphaFoldDB" id="A0A7I7VT86"/>
<protein>
    <submittedName>
        <fullName evidence="2">Uncharacterized protein</fullName>
    </submittedName>
</protein>
<feature type="compositionally biased region" description="Basic and acidic residues" evidence="1">
    <location>
        <begin position="33"/>
        <end position="57"/>
    </location>
</feature>
<organism evidence="2 3">
    <name type="scientific">Mycolicibacterium doricum</name>
    <dbReference type="NCBI Taxonomy" id="126673"/>
    <lineage>
        <taxon>Bacteria</taxon>
        <taxon>Bacillati</taxon>
        <taxon>Actinomycetota</taxon>
        <taxon>Actinomycetes</taxon>
        <taxon>Mycobacteriales</taxon>
        <taxon>Mycobacteriaceae</taxon>
        <taxon>Mycolicibacterium</taxon>
    </lineage>
</organism>
<name>A0A7I7VT86_9MYCO</name>
<dbReference type="EMBL" id="AP022605">
    <property type="protein sequence ID" value="BBZ07651.1"/>
    <property type="molecule type" value="Genomic_DNA"/>
</dbReference>
<reference evidence="2 3" key="1">
    <citation type="journal article" date="2019" name="Emerg. Microbes Infect.">
        <title>Comprehensive subspecies identification of 175 nontuberculous mycobacteria species based on 7547 genomic profiles.</title>
        <authorList>
            <person name="Matsumoto Y."/>
            <person name="Kinjo T."/>
            <person name="Motooka D."/>
            <person name="Nabeya D."/>
            <person name="Jung N."/>
            <person name="Uechi K."/>
            <person name="Horii T."/>
            <person name="Iida T."/>
            <person name="Fujita J."/>
            <person name="Nakamura S."/>
        </authorList>
    </citation>
    <scope>NUCLEOTIDE SEQUENCE [LARGE SCALE GENOMIC DNA]</scope>
    <source>
        <strain evidence="2 3">JCM 12405</strain>
    </source>
</reference>
<feature type="region of interest" description="Disordered" evidence="1">
    <location>
        <begin position="33"/>
        <end position="72"/>
    </location>
</feature>
<dbReference type="Proteomes" id="UP000467201">
    <property type="component" value="Chromosome"/>
</dbReference>
<dbReference type="KEGG" id="mdr:MDOR_18200"/>
<evidence type="ECO:0000313" key="2">
    <source>
        <dbReference type="EMBL" id="BBZ07651.1"/>
    </source>
</evidence>
<proteinExistence type="predicted"/>
<evidence type="ECO:0000256" key="1">
    <source>
        <dbReference type="SAM" id="MobiDB-lite"/>
    </source>
</evidence>
<gene>
    <name evidence="2" type="ORF">MDOR_18200</name>
</gene>
<evidence type="ECO:0000313" key="3">
    <source>
        <dbReference type="Proteomes" id="UP000467201"/>
    </source>
</evidence>
<accession>A0A7I7VT86</accession>
<sequence length="72" mass="8383">MSYSESTPRLCNLKNPAHKVETCRRCQRLLRSPEARKNLREKRKADRRTEKEYDAKRNPIRVVQGGLGSGNK</sequence>